<gene>
    <name evidence="2" type="ORF">B0H16DRAFT_433778</name>
</gene>
<comment type="caution">
    <text evidence="2">The sequence shown here is derived from an EMBL/GenBank/DDBJ whole genome shotgun (WGS) entry which is preliminary data.</text>
</comment>
<accession>A0AAD7HDE3</accession>
<name>A0AAD7HDE3_9AGAR</name>
<keyword evidence="3" id="KW-1185">Reference proteome</keyword>
<sequence length="223" mass="25317">MNFATARFAAKALGETPANIGNGIRMALGLLCVIVAGICQHQLFFRSMTTGVLAHTALAAAIYERALHLTPAAPSPLEQRRLEPRYPRGRHPLPHHHPTLQERIMARQFVLRRRSMRWTDDPAKKVLEVIGAMRLVKYFCYVGSFFARIFDAFAECQLLRQPMMFLPRALSATVDGRNALQRLSIVFHAPLREGRSWFDFDLYEPVVILSTSFGATLTNSWHR</sequence>
<keyword evidence="1" id="KW-1133">Transmembrane helix</keyword>
<evidence type="ECO:0000313" key="3">
    <source>
        <dbReference type="Proteomes" id="UP001215598"/>
    </source>
</evidence>
<evidence type="ECO:0000256" key="1">
    <source>
        <dbReference type="SAM" id="Phobius"/>
    </source>
</evidence>
<proteinExistence type="predicted"/>
<dbReference type="AlphaFoldDB" id="A0AAD7HDE3"/>
<organism evidence="2 3">
    <name type="scientific">Mycena metata</name>
    <dbReference type="NCBI Taxonomy" id="1033252"/>
    <lineage>
        <taxon>Eukaryota</taxon>
        <taxon>Fungi</taxon>
        <taxon>Dikarya</taxon>
        <taxon>Basidiomycota</taxon>
        <taxon>Agaricomycotina</taxon>
        <taxon>Agaricomycetes</taxon>
        <taxon>Agaricomycetidae</taxon>
        <taxon>Agaricales</taxon>
        <taxon>Marasmiineae</taxon>
        <taxon>Mycenaceae</taxon>
        <taxon>Mycena</taxon>
    </lineage>
</organism>
<reference evidence="2" key="1">
    <citation type="submission" date="2023-03" db="EMBL/GenBank/DDBJ databases">
        <title>Massive genome expansion in bonnet fungi (Mycena s.s.) driven by repeated elements and novel gene families across ecological guilds.</title>
        <authorList>
            <consortium name="Lawrence Berkeley National Laboratory"/>
            <person name="Harder C.B."/>
            <person name="Miyauchi S."/>
            <person name="Viragh M."/>
            <person name="Kuo A."/>
            <person name="Thoen E."/>
            <person name="Andreopoulos B."/>
            <person name="Lu D."/>
            <person name="Skrede I."/>
            <person name="Drula E."/>
            <person name="Henrissat B."/>
            <person name="Morin E."/>
            <person name="Kohler A."/>
            <person name="Barry K."/>
            <person name="LaButti K."/>
            <person name="Morin E."/>
            <person name="Salamov A."/>
            <person name="Lipzen A."/>
            <person name="Mereny Z."/>
            <person name="Hegedus B."/>
            <person name="Baldrian P."/>
            <person name="Stursova M."/>
            <person name="Weitz H."/>
            <person name="Taylor A."/>
            <person name="Grigoriev I.V."/>
            <person name="Nagy L.G."/>
            <person name="Martin F."/>
            <person name="Kauserud H."/>
        </authorList>
    </citation>
    <scope>NUCLEOTIDE SEQUENCE</scope>
    <source>
        <strain evidence="2">CBHHK182m</strain>
    </source>
</reference>
<keyword evidence="1" id="KW-0812">Transmembrane</keyword>
<dbReference type="EMBL" id="JARKIB010000271">
    <property type="protein sequence ID" value="KAJ7717868.1"/>
    <property type="molecule type" value="Genomic_DNA"/>
</dbReference>
<keyword evidence="1" id="KW-0472">Membrane</keyword>
<feature type="transmembrane region" description="Helical" evidence="1">
    <location>
        <begin position="20"/>
        <end position="39"/>
    </location>
</feature>
<evidence type="ECO:0000313" key="2">
    <source>
        <dbReference type="EMBL" id="KAJ7717868.1"/>
    </source>
</evidence>
<protein>
    <submittedName>
        <fullName evidence="2">Uncharacterized protein</fullName>
    </submittedName>
</protein>
<dbReference type="Proteomes" id="UP001215598">
    <property type="component" value="Unassembled WGS sequence"/>
</dbReference>